<evidence type="ECO:0000313" key="2">
    <source>
        <dbReference type="Proteomes" id="UP000204370"/>
    </source>
</evidence>
<gene>
    <name evidence="1" type="ORF">PBI_SWIRLEY_86</name>
</gene>
<name>A0A076YJS7_9CAUD</name>
<dbReference type="GeneID" id="26635376"/>
<dbReference type="RefSeq" id="YP_009208971.1">
    <property type="nucleotide sequence ID" value="NC_028912.1"/>
</dbReference>
<dbReference type="OrthoDB" id="10538at10239"/>
<evidence type="ECO:0000313" key="1">
    <source>
        <dbReference type="EMBL" id="AIK68951.1"/>
    </source>
</evidence>
<proteinExistence type="predicted"/>
<sequence length="52" mass="5823">MAKLVGVYRGVVFRCNECIDFSDYDSTVWWTPGSITPDCQCCGQDWAEGLQA</sequence>
<dbReference type="KEGG" id="vg:26635376"/>
<protein>
    <submittedName>
        <fullName evidence="1">Uncharacterized protein</fullName>
    </submittedName>
</protein>
<keyword evidence="2" id="KW-1185">Reference proteome</keyword>
<reference evidence="1 2" key="1">
    <citation type="submission" date="2014-06" db="EMBL/GenBank/DDBJ databases">
        <authorList>
            <person name="Delgado B.M."/>
            <person name="Feathers C.T."/>
            <person name="Feeney M.S."/>
            <person name="Feuer K.L."/>
            <person name="Florin D.T."/>
            <person name="Gordon M.B."/>
            <person name="Gorman S.E."/>
            <person name="Grajales M."/>
            <person name="Heckman E.L."/>
            <person name="Juarez M.C."/>
            <person name="Kenna M.A."/>
            <person name="Mageeney C.M."/>
            <person name="Marzillier J.Y."/>
            <person name="Miller B.D."/>
            <person name="Schlegel J.L."/>
            <person name="So C.Y."/>
            <person name="Sternberg R.A."/>
            <person name="Ware V.C."/>
            <person name="Anders K.R."/>
            <person name="Braun M.A."/>
            <person name="Delesalle V.A."/>
            <person name="Hughes L.E."/>
            <person name="Bradley K.W."/>
            <person name="Barker L.P."/>
            <person name="Asai D.J."/>
            <person name="Bowman C.A."/>
            <person name="Russell D.A."/>
            <person name="Pope W.H."/>
            <person name="Jacobs-Sera D."/>
            <person name="Hendrix R.W."/>
            <person name="Hatfull G.F."/>
        </authorList>
    </citation>
    <scope>NUCLEOTIDE SEQUENCE [LARGE SCALE GENOMIC DNA]</scope>
</reference>
<dbReference type="EMBL" id="KM101118">
    <property type="protein sequence ID" value="AIK68951.1"/>
    <property type="molecule type" value="Genomic_DNA"/>
</dbReference>
<organism evidence="1 2">
    <name type="scientific">Mycobacterium phage Swirley</name>
    <dbReference type="NCBI Taxonomy" id="1527534"/>
    <lineage>
        <taxon>Viruses</taxon>
        <taxon>Duplodnaviria</taxon>
        <taxon>Heunggongvirae</taxon>
        <taxon>Uroviricota</taxon>
        <taxon>Caudoviricetes</taxon>
        <taxon>Benedictvirus</taxon>
        <taxon>Benedictvirus swirley</taxon>
    </lineage>
</organism>
<accession>A0A076YJS7</accession>
<dbReference type="Proteomes" id="UP000204370">
    <property type="component" value="Segment"/>
</dbReference>